<dbReference type="Pfam" id="PF00528">
    <property type="entry name" value="BPD_transp_1"/>
    <property type="match status" value="1"/>
</dbReference>
<evidence type="ECO:0000313" key="9">
    <source>
        <dbReference type="EMBL" id="ROP84382.1"/>
    </source>
</evidence>
<dbReference type="GO" id="GO:0055085">
    <property type="term" value="P:transmembrane transport"/>
    <property type="evidence" value="ECO:0007669"/>
    <property type="project" value="InterPro"/>
</dbReference>
<dbReference type="SUPFAM" id="SSF161098">
    <property type="entry name" value="MetI-like"/>
    <property type="match status" value="1"/>
</dbReference>
<keyword evidence="2 7" id="KW-0813">Transport</keyword>
<gene>
    <name evidence="9" type="ORF">EDC65_3733</name>
</gene>
<feature type="transmembrane region" description="Helical" evidence="7">
    <location>
        <begin position="235"/>
        <end position="256"/>
    </location>
</feature>
<dbReference type="Proteomes" id="UP000278222">
    <property type="component" value="Unassembled WGS sequence"/>
</dbReference>
<dbReference type="CDD" id="cd06261">
    <property type="entry name" value="TM_PBP2"/>
    <property type="match status" value="1"/>
</dbReference>
<dbReference type="AlphaFoldDB" id="A0A3N1KY72"/>
<keyword evidence="10" id="KW-1185">Reference proteome</keyword>
<keyword evidence="4 7" id="KW-0812">Transmembrane</keyword>
<evidence type="ECO:0000259" key="8">
    <source>
        <dbReference type="PROSITE" id="PS50928"/>
    </source>
</evidence>
<organism evidence="9 10">
    <name type="scientific">Stella humosa</name>
    <dbReference type="NCBI Taxonomy" id="94"/>
    <lineage>
        <taxon>Bacteria</taxon>
        <taxon>Pseudomonadati</taxon>
        <taxon>Pseudomonadota</taxon>
        <taxon>Alphaproteobacteria</taxon>
        <taxon>Rhodospirillales</taxon>
        <taxon>Stellaceae</taxon>
        <taxon>Stella</taxon>
    </lineage>
</organism>
<dbReference type="InterPro" id="IPR000515">
    <property type="entry name" value="MetI-like"/>
</dbReference>
<evidence type="ECO:0000256" key="6">
    <source>
        <dbReference type="ARBA" id="ARBA00023136"/>
    </source>
</evidence>
<keyword evidence="6 7" id="KW-0472">Membrane</keyword>
<dbReference type="EMBL" id="RJKX01000015">
    <property type="protein sequence ID" value="ROP84382.1"/>
    <property type="molecule type" value="Genomic_DNA"/>
</dbReference>
<sequence length="264" mass="26947">MTAPDTQPVPFRGGGFVRRRRRLVSVASLMGLILVWQAAVTTGLANPLFLPSPVAVGRALAELAASGALTQHLLASLGRVTAGWALGTVLGLAVGLAVGIFATARAAGMPLVSALFPIPKIAILPLFILWFGIGEPSKVATIAAGVFFPTVIAAAGGVDAVPRSLVRMGQSFGLPAWAIVLRIVLPGAMPTVLAGFRITVAIAVILVVAAEMIGADTGLGAFVLTAGNLMRTDQLLAGVVVLSALGLSAAGLVALAERLLLRWR</sequence>
<feature type="domain" description="ABC transmembrane type-1" evidence="8">
    <location>
        <begin position="73"/>
        <end position="253"/>
    </location>
</feature>
<comment type="subcellular location">
    <subcellularLocation>
        <location evidence="1 7">Cell membrane</location>
        <topology evidence="1 7">Multi-pass membrane protein</topology>
    </subcellularLocation>
</comment>
<dbReference type="GO" id="GO:0005886">
    <property type="term" value="C:plasma membrane"/>
    <property type="evidence" value="ECO:0007669"/>
    <property type="project" value="UniProtKB-SubCell"/>
</dbReference>
<dbReference type="Gene3D" id="1.10.3720.10">
    <property type="entry name" value="MetI-like"/>
    <property type="match status" value="1"/>
</dbReference>
<proteinExistence type="inferred from homology"/>
<protein>
    <submittedName>
        <fullName evidence="9">NitT/TauT family transport system permease protein</fullName>
    </submittedName>
</protein>
<evidence type="ECO:0000313" key="10">
    <source>
        <dbReference type="Proteomes" id="UP000278222"/>
    </source>
</evidence>
<dbReference type="InterPro" id="IPR035906">
    <property type="entry name" value="MetI-like_sf"/>
</dbReference>
<feature type="transmembrane region" description="Helical" evidence="7">
    <location>
        <begin position="82"/>
        <end position="104"/>
    </location>
</feature>
<feature type="transmembrane region" description="Helical" evidence="7">
    <location>
        <begin position="198"/>
        <end position="223"/>
    </location>
</feature>
<evidence type="ECO:0000256" key="2">
    <source>
        <dbReference type="ARBA" id="ARBA00022448"/>
    </source>
</evidence>
<dbReference type="PROSITE" id="PS50928">
    <property type="entry name" value="ABC_TM1"/>
    <property type="match status" value="1"/>
</dbReference>
<dbReference type="RefSeq" id="WP_123692269.1">
    <property type="nucleotide sequence ID" value="NZ_AP019700.1"/>
</dbReference>
<feature type="transmembrane region" description="Helical" evidence="7">
    <location>
        <begin position="111"/>
        <end position="133"/>
    </location>
</feature>
<evidence type="ECO:0000256" key="4">
    <source>
        <dbReference type="ARBA" id="ARBA00022692"/>
    </source>
</evidence>
<feature type="transmembrane region" description="Helical" evidence="7">
    <location>
        <begin position="139"/>
        <end position="160"/>
    </location>
</feature>
<comment type="similarity">
    <text evidence="7">Belongs to the binding-protein-dependent transport system permease family.</text>
</comment>
<dbReference type="PANTHER" id="PTHR30151:SF38">
    <property type="entry name" value="ALIPHATIC SULFONATES TRANSPORT PERMEASE PROTEIN SSUC-RELATED"/>
    <property type="match status" value="1"/>
</dbReference>
<feature type="transmembrane region" description="Helical" evidence="7">
    <location>
        <begin position="23"/>
        <end position="45"/>
    </location>
</feature>
<name>A0A3N1KY72_9PROT</name>
<accession>A0A3N1KY72</accession>
<evidence type="ECO:0000256" key="1">
    <source>
        <dbReference type="ARBA" id="ARBA00004651"/>
    </source>
</evidence>
<evidence type="ECO:0000256" key="3">
    <source>
        <dbReference type="ARBA" id="ARBA00022475"/>
    </source>
</evidence>
<comment type="caution">
    <text evidence="9">The sequence shown here is derived from an EMBL/GenBank/DDBJ whole genome shotgun (WGS) entry which is preliminary data.</text>
</comment>
<keyword evidence="5 7" id="KW-1133">Transmembrane helix</keyword>
<evidence type="ECO:0000256" key="5">
    <source>
        <dbReference type="ARBA" id="ARBA00022989"/>
    </source>
</evidence>
<dbReference type="PANTHER" id="PTHR30151">
    <property type="entry name" value="ALKANE SULFONATE ABC TRANSPORTER-RELATED, MEMBRANE SUBUNIT"/>
    <property type="match status" value="1"/>
</dbReference>
<keyword evidence="3" id="KW-1003">Cell membrane</keyword>
<dbReference type="OrthoDB" id="9799271at2"/>
<evidence type="ECO:0000256" key="7">
    <source>
        <dbReference type="RuleBase" id="RU363032"/>
    </source>
</evidence>
<reference evidence="9 10" key="1">
    <citation type="submission" date="2018-11" db="EMBL/GenBank/DDBJ databases">
        <title>Genomic Encyclopedia of Type Strains, Phase IV (KMG-IV): sequencing the most valuable type-strain genomes for metagenomic binning, comparative biology and taxonomic classification.</title>
        <authorList>
            <person name="Goeker M."/>
        </authorList>
    </citation>
    <scope>NUCLEOTIDE SEQUENCE [LARGE SCALE GENOMIC DNA]</scope>
    <source>
        <strain evidence="9 10">DSM 5900</strain>
    </source>
</reference>